<dbReference type="STRING" id="1555112.LIP_1068"/>
<reference evidence="11" key="2">
    <citation type="journal article" date="2016" name="Int. J. Syst. Evol. Microbiol.">
        <title>Complete genome sequence and cell structure of Limnochorda pilosa, a Gram-negative spore-former within the phylum Firmicutes.</title>
        <authorList>
            <person name="Watanabe M."/>
            <person name="Kojima H."/>
            <person name="Fukui M."/>
        </authorList>
    </citation>
    <scope>NUCLEOTIDE SEQUENCE [LARGE SCALE GENOMIC DNA]</scope>
    <source>
        <strain evidence="11">HC45</strain>
    </source>
</reference>
<evidence type="ECO:0000256" key="5">
    <source>
        <dbReference type="ARBA" id="ARBA00023002"/>
    </source>
</evidence>
<name>A0A0K2SIK6_LIMPI</name>
<dbReference type="InterPro" id="IPR046373">
    <property type="entry name" value="Acyl-CoA_Oxase/DH_mid-dom_sf"/>
</dbReference>
<dbReference type="PATRIC" id="fig|1555112.3.peg.1116"/>
<feature type="domain" description="Acyl-CoA oxidase/dehydrogenase middle" evidence="8">
    <location>
        <begin position="122"/>
        <end position="217"/>
    </location>
</feature>
<dbReference type="InterPro" id="IPR009100">
    <property type="entry name" value="AcylCoA_DH/oxidase_NM_dom_sf"/>
</dbReference>
<dbReference type="Gene3D" id="2.40.110.10">
    <property type="entry name" value="Butyryl-CoA Dehydrogenase, subunit A, domain 2"/>
    <property type="match status" value="1"/>
</dbReference>
<evidence type="ECO:0000256" key="2">
    <source>
        <dbReference type="ARBA" id="ARBA00009347"/>
    </source>
</evidence>
<feature type="domain" description="Acyl-CoA dehydrogenase/oxidase N-terminal" evidence="9">
    <location>
        <begin position="6"/>
        <end position="118"/>
    </location>
</feature>
<dbReference type="InterPro" id="IPR037069">
    <property type="entry name" value="AcylCoA_DH/ox_N_sf"/>
</dbReference>
<dbReference type="PANTHER" id="PTHR43884">
    <property type="entry name" value="ACYL-COA DEHYDROGENASE"/>
    <property type="match status" value="1"/>
</dbReference>
<dbReference type="PIRSF" id="PIRSF016578">
    <property type="entry name" value="HsaA"/>
    <property type="match status" value="1"/>
</dbReference>
<keyword evidence="11" id="KW-1185">Reference proteome</keyword>
<dbReference type="Pfam" id="PF02771">
    <property type="entry name" value="Acyl-CoA_dh_N"/>
    <property type="match status" value="1"/>
</dbReference>
<keyword evidence="4 6" id="KW-0274">FAD</keyword>
<evidence type="ECO:0000256" key="4">
    <source>
        <dbReference type="ARBA" id="ARBA00022827"/>
    </source>
</evidence>
<accession>A0A0K2SIK6</accession>
<dbReference type="InterPro" id="IPR006091">
    <property type="entry name" value="Acyl-CoA_Oxase/DH_mid-dom"/>
</dbReference>
<dbReference type="Proteomes" id="UP000065807">
    <property type="component" value="Chromosome"/>
</dbReference>
<feature type="domain" description="Acyl-CoA dehydrogenase/oxidase C-terminal" evidence="7">
    <location>
        <begin position="229"/>
        <end position="377"/>
    </location>
</feature>
<comment type="cofactor">
    <cofactor evidence="1 6">
        <name>FAD</name>
        <dbReference type="ChEBI" id="CHEBI:57692"/>
    </cofactor>
</comment>
<dbReference type="FunFam" id="1.10.540.10:FF:000002">
    <property type="entry name" value="Acyl-CoA dehydrogenase FadE19"/>
    <property type="match status" value="1"/>
</dbReference>
<dbReference type="Pfam" id="PF02770">
    <property type="entry name" value="Acyl-CoA_dh_M"/>
    <property type="match status" value="1"/>
</dbReference>
<dbReference type="InterPro" id="IPR006089">
    <property type="entry name" value="Acyl-CoA_DH_CS"/>
</dbReference>
<sequence>MDFDLTQDQKAIRDMVRSFAREELAPQAAEYDRTARFHQPLLDRMAELGLFGIPFPEAYGGSGGDTTSYALTIEELAWADGAVALTYAAHCSLGAGYLNLFGSPAQKDLWLTPAAQGKTLIAFGLTEPGSGSDAAHPQTRAEREDDGWVLNGSKAYITNAQNAGAAVVMAATRPGGGKGGVTAFLVPAGTPGFSVGPQYEKLGLHGSDTAPLFLDGVRLGLDGIVGEEGRGYEQSLQILDGGRIGIAALSVGIGQAALDRSLAYARERVAFGKPIGQFEAIRFKLADMAMELELARTAYLRAAWLKDQKRPYRQEAAMAKLFASEAATRAANQAIQIHGGAGYMRDVPVERYWRDVRLMEIGEGTSEILRLVLAREIGA</sequence>
<dbReference type="GO" id="GO:0050660">
    <property type="term" value="F:flavin adenine dinucleotide binding"/>
    <property type="evidence" value="ECO:0007669"/>
    <property type="project" value="InterPro"/>
</dbReference>
<dbReference type="GO" id="GO:0003995">
    <property type="term" value="F:acyl-CoA dehydrogenase activity"/>
    <property type="evidence" value="ECO:0007669"/>
    <property type="project" value="InterPro"/>
</dbReference>
<dbReference type="InterPro" id="IPR009075">
    <property type="entry name" value="AcylCo_DH/oxidase_C"/>
</dbReference>
<evidence type="ECO:0000259" key="9">
    <source>
        <dbReference type="Pfam" id="PF02771"/>
    </source>
</evidence>
<dbReference type="PANTHER" id="PTHR43884:SF12">
    <property type="entry name" value="ISOVALERYL-COA DEHYDROGENASE, MITOCHONDRIAL-RELATED"/>
    <property type="match status" value="1"/>
</dbReference>
<dbReference type="Gene3D" id="1.20.140.10">
    <property type="entry name" value="Butyryl-CoA Dehydrogenase, subunit A, domain 3"/>
    <property type="match status" value="1"/>
</dbReference>
<dbReference type="InterPro" id="IPR036250">
    <property type="entry name" value="AcylCo_DH-like_C"/>
</dbReference>
<gene>
    <name evidence="10" type="ORF">LIP_1068</name>
</gene>
<dbReference type="Pfam" id="PF00441">
    <property type="entry name" value="Acyl-CoA_dh_1"/>
    <property type="match status" value="1"/>
</dbReference>
<dbReference type="KEGG" id="lpil:LIP_1068"/>
<organism evidence="10 11">
    <name type="scientific">Limnochorda pilosa</name>
    <dbReference type="NCBI Taxonomy" id="1555112"/>
    <lineage>
        <taxon>Bacteria</taxon>
        <taxon>Bacillati</taxon>
        <taxon>Bacillota</taxon>
        <taxon>Limnochordia</taxon>
        <taxon>Limnochordales</taxon>
        <taxon>Limnochordaceae</taxon>
        <taxon>Limnochorda</taxon>
    </lineage>
</organism>
<dbReference type="FunFam" id="2.40.110.10:FF:000001">
    <property type="entry name" value="Acyl-CoA dehydrogenase, mitochondrial"/>
    <property type="match status" value="1"/>
</dbReference>
<dbReference type="SUPFAM" id="SSF56645">
    <property type="entry name" value="Acyl-CoA dehydrogenase NM domain-like"/>
    <property type="match status" value="1"/>
</dbReference>
<reference evidence="11" key="1">
    <citation type="submission" date="2015-07" db="EMBL/GenBank/DDBJ databases">
        <title>Complete genome sequence and phylogenetic analysis of Limnochorda pilosa.</title>
        <authorList>
            <person name="Watanabe M."/>
            <person name="Kojima H."/>
            <person name="Fukui M."/>
        </authorList>
    </citation>
    <scope>NUCLEOTIDE SEQUENCE [LARGE SCALE GENOMIC DNA]</scope>
    <source>
        <strain evidence="11">HC45</strain>
    </source>
</reference>
<dbReference type="RefSeq" id="WP_068135093.1">
    <property type="nucleotide sequence ID" value="NZ_AP014924.1"/>
</dbReference>
<dbReference type="AlphaFoldDB" id="A0A0K2SIK6"/>
<dbReference type="PROSITE" id="PS00073">
    <property type="entry name" value="ACYL_COA_DH_2"/>
    <property type="match status" value="1"/>
</dbReference>
<proteinExistence type="inferred from homology"/>
<evidence type="ECO:0000259" key="7">
    <source>
        <dbReference type="Pfam" id="PF00441"/>
    </source>
</evidence>
<evidence type="ECO:0000256" key="6">
    <source>
        <dbReference type="RuleBase" id="RU362125"/>
    </source>
</evidence>
<keyword evidence="3 6" id="KW-0285">Flavoprotein</keyword>
<evidence type="ECO:0000313" key="10">
    <source>
        <dbReference type="EMBL" id="BAS26925.1"/>
    </source>
</evidence>
<comment type="similarity">
    <text evidence="2 6">Belongs to the acyl-CoA dehydrogenase family.</text>
</comment>
<evidence type="ECO:0000259" key="8">
    <source>
        <dbReference type="Pfam" id="PF02770"/>
    </source>
</evidence>
<evidence type="ECO:0000313" key="11">
    <source>
        <dbReference type="Proteomes" id="UP000065807"/>
    </source>
</evidence>
<keyword evidence="5 6" id="KW-0560">Oxidoreductase</keyword>
<dbReference type="OrthoDB" id="2985879at2"/>
<dbReference type="Gene3D" id="1.10.540.10">
    <property type="entry name" value="Acyl-CoA dehydrogenase/oxidase, N-terminal domain"/>
    <property type="match status" value="1"/>
</dbReference>
<dbReference type="EMBL" id="AP014924">
    <property type="protein sequence ID" value="BAS26925.1"/>
    <property type="molecule type" value="Genomic_DNA"/>
</dbReference>
<evidence type="ECO:0000256" key="1">
    <source>
        <dbReference type="ARBA" id="ARBA00001974"/>
    </source>
</evidence>
<evidence type="ECO:0000256" key="3">
    <source>
        <dbReference type="ARBA" id="ARBA00022630"/>
    </source>
</evidence>
<dbReference type="SUPFAM" id="SSF47203">
    <property type="entry name" value="Acyl-CoA dehydrogenase C-terminal domain-like"/>
    <property type="match status" value="1"/>
</dbReference>
<dbReference type="InterPro" id="IPR013786">
    <property type="entry name" value="AcylCoA_DH/ox_N"/>
</dbReference>
<dbReference type="FunFam" id="1.20.140.10:FF:000004">
    <property type="entry name" value="Acyl-CoA dehydrogenase FadE25"/>
    <property type="match status" value="1"/>
</dbReference>
<protein>
    <submittedName>
        <fullName evidence="10">Acyl-CoA dehydrogenase</fullName>
    </submittedName>
</protein>